<dbReference type="PANTHER" id="PTHR44086:SF10">
    <property type="entry name" value="THIOSULFATE SULFURTRANSFERASE_RHODANESE-LIKE DOMAIN-CONTAINING PROTEIN 3"/>
    <property type="match status" value="1"/>
</dbReference>
<dbReference type="EMBL" id="JQ886489">
    <property type="protein sequence ID" value="AFK24488.1"/>
    <property type="molecule type" value="mRNA"/>
</dbReference>
<dbReference type="SMART" id="SM00450">
    <property type="entry name" value="RHOD"/>
    <property type="match status" value="1"/>
</dbReference>
<protein>
    <submittedName>
        <fullName evidence="2">Sulfurtransferase protein</fullName>
        <ecNumber evidence="2">2.8.1.5</ecNumber>
    </submittedName>
</protein>
<dbReference type="GO" id="GO:0005739">
    <property type="term" value="C:mitochondrion"/>
    <property type="evidence" value="ECO:0007669"/>
    <property type="project" value="TreeGrafter"/>
</dbReference>
<dbReference type="Pfam" id="PF00581">
    <property type="entry name" value="Rhodanese"/>
    <property type="match status" value="1"/>
</dbReference>
<dbReference type="GO" id="GO:0047362">
    <property type="term" value="F:thiosulfate-dithiol sulfurtransferase activity"/>
    <property type="evidence" value="ECO:0007669"/>
    <property type="project" value="UniProtKB-EC"/>
</dbReference>
<dbReference type="InterPro" id="IPR001763">
    <property type="entry name" value="Rhodanese-like_dom"/>
</dbReference>
<dbReference type="GO" id="GO:0004792">
    <property type="term" value="F:thiosulfate-cyanide sulfurtransferase activity"/>
    <property type="evidence" value="ECO:0007669"/>
    <property type="project" value="TreeGrafter"/>
</dbReference>
<dbReference type="PROSITE" id="PS50206">
    <property type="entry name" value="RHODANESE_3"/>
    <property type="match status" value="1"/>
</dbReference>
<dbReference type="VEuPathDB" id="FungiDB:AGR57_14100"/>
<dbReference type="InterPro" id="IPR036873">
    <property type="entry name" value="Rhodanese-like_dom_sf"/>
</dbReference>
<organism evidence="2">
    <name type="scientific">Phanerodontia chrysosporium</name>
    <name type="common">White-rot fungus</name>
    <name type="synonym">Sporotrichum pruinosum</name>
    <dbReference type="NCBI Taxonomy" id="2822231"/>
    <lineage>
        <taxon>Eukaryota</taxon>
        <taxon>Fungi</taxon>
        <taxon>Dikarya</taxon>
        <taxon>Basidiomycota</taxon>
        <taxon>Agaricomycotina</taxon>
        <taxon>Agaricomycetes</taxon>
        <taxon>Polyporales</taxon>
        <taxon>Phanerochaetaceae</taxon>
        <taxon>Phanerodontia</taxon>
    </lineage>
</organism>
<keyword evidence="2" id="KW-0808">Transferase</keyword>
<dbReference type="Gene3D" id="3.40.250.10">
    <property type="entry name" value="Rhodanese-like domain"/>
    <property type="match status" value="1"/>
</dbReference>
<dbReference type="SUPFAM" id="SSF52821">
    <property type="entry name" value="Rhodanese/Cell cycle control phosphatase"/>
    <property type="match status" value="1"/>
</dbReference>
<feature type="domain" description="Rhodanese" evidence="1">
    <location>
        <begin position="75"/>
        <end position="177"/>
    </location>
</feature>
<dbReference type="EC" id="2.8.1.5" evidence="2"/>
<evidence type="ECO:0000259" key="1">
    <source>
        <dbReference type="PROSITE" id="PS50206"/>
    </source>
</evidence>
<sequence length="181" mass="20723">MYARPLRSLYLYTLRAHQPRRGFATPIHRVVFTTNENGVALSPEEQRKQLLAAYNEDWEAKQITYDELKPKTLSPSPDTVIVDVREPEELQQGFIPTAHNLPLTHVLAGAFALDEATFEQKFGWKKPSKDQELIIYCKKGKRSGIATDWAKKGGYTNITEYRGSWLDWATREGLKSPEKSQ</sequence>
<dbReference type="BRENDA" id="2.8.1.5">
    <property type="organism ID" value="1380"/>
</dbReference>
<dbReference type="CDD" id="cd01519">
    <property type="entry name" value="RHOD_HSP67B2"/>
    <property type="match status" value="1"/>
</dbReference>
<reference evidence="2" key="1">
    <citation type="submission" date="2012-04" db="EMBL/GenBank/DDBJ databases">
        <authorList>
            <person name="Wang Z.S."/>
            <person name="Wang G.J."/>
            <person name="Xiang Q.J."/>
            <person name="Wang H.Y."/>
            <person name="Zhang Y.Z."/>
        </authorList>
    </citation>
    <scope>NUCLEOTIDE SEQUENCE</scope>
    <source>
        <strain evidence="2">BKM-F-1767</strain>
    </source>
</reference>
<dbReference type="PANTHER" id="PTHR44086">
    <property type="entry name" value="THIOSULFATE SULFURTRANSFERASE RDL2, MITOCHONDRIAL-RELATED"/>
    <property type="match status" value="1"/>
</dbReference>
<name>I3RJK8_PHACH</name>
<reference evidence="2" key="2">
    <citation type="journal article" date="2014" name="Biotechnol. Lett.">
        <title>Identification and characterization of a multi-domain sulfurtransferase in Phanerochaete chrysosporium.</title>
        <authorList>
            <person name="Wang Z."/>
            <person name="Wang G."/>
            <person name="Xiang Q."/>
            <person name="Zhang Y."/>
            <person name="Wang H."/>
        </authorList>
    </citation>
    <scope>NUCLEOTIDE SEQUENCE</scope>
    <source>
        <strain evidence="2">BKM-F-1767</strain>
    </source>
</reference>
<accession>I3RJK8</accession>
<gene>
    <name evidence="2" type="primary">SFT</name>
</gene>
<proteinExistence type="evidence at transcript level"/>
<evidence type="ECO:0000313" key="2">
    <source>
        <dbReference type="EMBL" id="AFK24488.1"/>
    </source>
</evidence>
<dbReference type="AlphaFoldDB" id="I3RJK8"/>